<protein>
    <recommendedName>
        <fullName evidence="2">LysM domain-containing protein</fullName>
    </recommendedName>
</protein>
<gene>
    <name evidence="3" type="ordered locus">SELR_18510</name>
</gene>
<accession>I0GS22</accession>
<dbReference type="eggNOG" id="COG1388">
    <property type="taxonomic scope" value="Bacteria"/>
</dbReference>
<evidence type="ECO:0000259" key="2">
    <source>
        <dbReference type="PROSITE" id="PS51782"/>
    </source>
</evidence>
<organism evidence="3 4">
    <name type="scientific">Selenomonas ruminantium subsp. lactilytica (strain NBRC 103574 / TAM6421)</name>
    <dbReference type="NCBI Taxonomy" id="927704"/>
    <lineage>
        <taxon>Bacteria</taxon>
        <taxon>Bacillati</taxon>
        <taxon>Bacillota</taxon>
        <taxon>Negativicutes</taxon>
        <taxon>Selenomonadales</taxon>
        <taxon>Selenomonadaceae</taxon>
        <taxon>Selenomonas</taxon>
    </lineage>
</organism>
<dbReference type="Proteomes" id="UP000007887">
    <property type="component" value="Chromosome"/>
</dbReference>
<keyword evidence="1" id="KW-0812">Transmembrane</keyword>
<evidence type="ECO:0000256" key="1">
    <source>
        <dbReference type="SAM" id="Phobius"/>
    </source>
</evidence>
<feature type="transmembrane region" description="Helical" evidence="1">
    <location>
        <begin position="21"/>
        <end position="40"/>
    </location>
</feature>
<dbReference type="InterPro" id="IPR036779">
    <property type="entry name" value="LysM_dom_sf"/>
</dbReference>
<dbReference type="Pfam" id="PF01476">
    <property type="entry name" value="LysM"/>
    <property type="match status" value="1"/>
</dbReference>
<dbReference type="InterPro" id="IPR018392">
    <property type="entry name" value="LysM"/>
</dbReference>
<name>I0GS22_SELRL</name>
<keyword evidence="1" id="KW-1133">Transmembrane helix</keyword>
<dbReference type="EMBL" id="AP012292">
    <property type="protein sequence ID" value="BAL83559.1"/>
    <property type="molecule type" value="Genomic_DNA"/>
</dbReference>
<dbReference type="Gene3D" id="3.10.350.10">
    <property type="entry name" value="LysM domain"/>
    <property type="match status" value="1"/>
</dbReference>
<proteinExistence type="predicted"/>
<dbReference type="AlphaFoldDB" id="I0GS22"/>
<dbReference type="PATRIC" id="fig|927704.6.peg.1926"/>
<dbReference type="HOGENOM" id="CLU_165521_0_0_9"/>
<keyword evidence="1" id="KW-0472">Membrane</keyword>
<feature type="domain" description="LysM" evidence="2">
    <location>
        <begin position="51"/>
        <end position="108"/>
    </location>
</feature>
<dbReference type="RefSeq" id="WP_014424990.1">
    <property type="nucleotide sequence ID" value="NC_017068.1"/>
</dbReference>
<dbReference type="KEGG" id="sri:SELR_18510"/>
<evidence type="ECO:0000313" key="3">
    <source>
        <dbReference type="EMBL" id="BAL83559.1"/>
    </source>
</evidence>
<reference evidence="3 4" key="1">
    <citation type="submission" date="2011-10" db="EMBL/GenBank/DDBJ databases">
        <title>Whole genome sequence of Selenomonas ruminantium subsp. lactilytica TAM6421.</title>
        <authorList>
            <person name="Oguchi A."/>
            <person name="Ankai A."/>
            <person name="Kaneko J."/>
            <person name="Yamada-Narita S."/>
            <person name="Fukui S."/>
            <person name="Takahashi M."/>
            <person name="Onodera T."/>
            <person name="Kojima S."/>
            <person name="Fushimi T."/>
            <person name="Abe N."/>
            <person name="Kamio Y."/>
            <person name="Yamazaki S."/>
            <person name="Fujita N."/>
        </authorList>
    </citation>
    <scope>NUCLEOTIDE SEQUENCE [LARGE SCALE GENOMIC DNA]</scope>
    <source>
        <strain evidence="4">NBRC 103574 / TAM6421</strain>
    </source>
</reference>
<dbReference type="CDD" id="cd00118">
    <property type="entry name" value="LysM"/>
    <property type="match status" value="1"/>
</dbReference>
<evidence type="ECO:0000313" key="4">
    <source>
        <dbReference type="Proteomes" id="UP000007887"/>
    </source>
</evidence>
<dbReference type="PROSITE" id="PS51782">
    <property type="entry name" value="LYSM"/>
    <property type="match status" value="1"/>
</dbReference>
<sequence>MENFKSRITLKIIEKKRREQAIKGFAIASFMASTLIFSGYKTAPHQELVSETYVVQEGDTLWDISERYLQKNTGGRRYILEFQSGIEELNPWLVERHKQLKAGDKLRINYFVATKGGAENE</sequence>